<gene>
    <name evidence="2" type="ORF">TNIN_500341</name>
</gene>
<comment type="caution">
    <text evidence="2">The sequence shown here is derived from an EMBL/GenBank/DDBJ whole genome shotgun (WGS) entry which is preliminary data.</text>
</comment>
<dbReference type="AlphaFoldDB" id="A0A8X6XJR3"/>
<dbReference type="EMBL" id="BMAV01008988">
    <property type="protein sequence ID" value="GFY52961.1"/>
    <property type="molecule type" value="Genomic_DNA"/>
</dbReference>
<proteinExistence type="predicted"/>
<evidence type="ECO:0000313" key="2">
    <source>
        <dbReference type="EMBL" id="GFY52961.1"/>
    </source>
</evidence>
<evidence type="ECO:0000313" key="3">
    <source>
        <dbReference type="Proteomes" id="UP000886998"/>
    </source>
</evidence>
<evidence type="ECO:0000256" key="1">
    <source>
        <dbReference type="SAM" id="MobiDB-lite"/>
    </source>
</evidence>
<organism evidence="2 3">
    <name type="scientific">Trichonephila inaurata madagascariensis</name>
    <dbReference type="NCBI Taxonomy" id="2747483"/>
    <lineage>
        <taxon>Eukaryota</taxon>
        <taxon>Metazoa</taxon>
        <taxon>Ecdysozoa</taxon>
        <taxon>Arthropoda</taxon>
        <taxon>Chelicerata</taxon>
        <taxon>Arachnida</taxon>
        <taxon>Araneae</taxon>
        <taxon>Araneomorphae</taxon>
        <taxon>Entelegynae</taxon>
        <taxon>Araneoidea</taxon>
        <taxon>Nephilidae</taxon>
        <taxon>Trichonephila</taxon>
        <taxon>Trichonephila inaurata</taxon>
    </lineage>
</organism>
<feature type="region of interest" description="Disordered" evidence="1">
    <location>
        <begin position="148"/>
        <end position="207"/>
    </location>
</feature>
<name>A0A8X6XJR3_9ARAC</name>
<protein>
    <submittedName>
        <fullName evidence="2">Uncharacterized protein</fullName>
    </submittedName>
</protein>
<feature type="compositionally biased region" description="Low complexity" evidence="1">
    <location>
        <begin position="168"/>
        <end position="187"/>
    </location>
</feature>
<reference evidence="2" key="1">
    <citation type="submission" date="2020-08" db="EMBL/GenBank/DDBJ databases">
        <title>Multicomponent nature underlies the extraordinary mechanical properties of spider dragline silk.</title>
        <authorList>
            <person name="Kono N."/>
            <person name="Nakamura H."/>
            <person name="Mori M."/>
            <person name="Yoshida Y."/>
            <person name="Ohtoshi R."/>
            <person name="Malay A.D."/>
            <person name="Moran D.A.P."/>
            <person name="Tomita M."/>
            <person name="Numata K."/>
            <person name="Arakawa K."/>
        </authorList>
    </citation>
    <scope>NUCLEOTIDE SEQUENCE</scope>
</reference>
<keyword evidence="3" id="KW-1185">Reference proteome</keyword>
<sequence>MPPEDFRRSFPGVMFSNSVPFCGCSGSPHRRCGASHGGTPAFFLADWVPARQSQGAGGERYVPGFFPSWLKFFGTGQHLLRRAPAALPGPRAGPALRALLTLALTPPGKKGIVGTTVTLGESARQMAHLARCCGVDVNLTLIRPIGLRNCLPPPPPAPRTRKSGPQFRAGAAASPRPRLPSASCAGAVPGGGCAPGPRDDPGIGQRA</sequence>
<accession>A0A8X6XJR3</accession>
<dbReference type="Proteomes" id="UP000886998">
    <property type="component" value="Unassembled WGS sequence"/>
</dbReference>